<evidence type="ECO:0000313" key="3">
    <source>
        <dbReference type="EMBL" id="MBP1990276.1"/>
    </source>
</evidence>
<dbReference type="InterPro" id="IPR036388">
    <property type="entry name" value="WH-like_DNA-bd_sf"/>
</dbReference>
<dbReference type="Pfam" id="PF01047">
    <property type="entry name" value="MarR"/>
    <property type="match status" value="1"/>
</dbReference>
<evidence type="ECO:0000313" key="4">
    <source>
        <dbReference type="Proteomes" id="UP001519287"/>
    </source>
</evidence>
<name>A0ABS4IRT0_9BACL</name>
<dbReference type="PANTHER" id="PTHR33164:SF43">
    <property type="entry name" value="HTH-TYPE TRANSCRIPTIONAL REPRESSOR YETL"/>
    <property type="match status" value="1"/>
</dbReference>
<proteinExistence type="predicted"/>
<gene>
    <name evidence="3" type="ORF">J2Z66_001874</name>
</gene>
<dbReference type="EMBL" id="JAGGLB010000004">
    <property type="protein sequence ID" value="MBP1990276.1"/>
    <property type="molecule type" value="Genomic_DNA"/>
</dbReference>
<comment type="caution">
    <text evidence="3">The sequence shown here is derived from an EMBL/GenBank/DDBJ whole genome shotgun (WGS) entry which is preliminary data.</text>
</comment>
<feature type="domain" description="HTH marR-type" evidence="2">
    <location>
        <begin position="7"/>
        <end position="144"/>
    </location>
</feature>
<keyword evidence="1 3" id="KW-0238">DNA-binding</keyword>
<dbReference type="InterPro" id="IPR036390">
    <property type="entry name" value="WH_DNA-bd_sf"/>
</dbReference>
<accession>A0ABS4IRT0</accession>
<dbReference type="SMART" id="SM00347">
    <property type="entry name" value="HTH_MARR"/>
    <property type="match status" value="1"/>
</dbReference>
<dbReference type="SUPFAM" id="SSF46785">
    <property type="entry name" value="Winged helix' DNA-binding domain"/>
    <property type="match status" value="1"/>
</dbReference>
<keyword evidence="4" id="KW-1185">Reference proteome</keyword>
<dbReference type="Proteomes" id="UP001519287">
    <property type="component" value="Unassembled WGS sequence"/>
</dbReference>
<dbReference type="GO" id="GO:0003677">
    <property type="term" value="F:DNA binding"/>
    <property type="evidence" value="ECO:0007669"/>
    <property type="project" value="UniProtKB-KW"/>
</dbReference>
<dbReference type="InterPro" id="IPR039422">
    <property type="entry name" value="MarR/SlyA-like"/>
</dbReference>
<evidence type="ECO:0000259" key="2">
    <source>
        <dbReference type="PROSITE" id="PS50995"/>
    </source>
</evidence>
<dbReference type="PANTHER" id="PTHR33164">
    <property type="entry name" value="TRANSCRIPTIONAL REGULATOR, MARR FAMILY"/>
    <property type="match status" value="1"/>
</dbReference>
<sequence>MDDIKDKQALAYKIKTVADATSAIFLQDYKNLLSDDYANLTSKQGLLLEEIKDSPKTVKEIAESFSTTPSAASQLISKMEKENYVKREINLKNRREIIVSLAEKGLQYHKKMSEADMALMEKYYLRLEKKDLEQLLVLQEKVYAISLAINEGEQKSELQKK</sequence>
<evidence type="ECO:0000256" key="1">
    <source>
        <dbReference type="ARBA" id="ARBA00023125"/>
    </source>
</evidence>
<reference evidence="3 4" key="1">
    <citation type="submission" date="2021-03" db="EMBL/GenBank/DDBJ databases">
        <title>Genomic Encyclopedia of Type Strains, Phase IV (KMG-IV): sequencing the most valuable type-strain genomes for metagenomic binning, comparative biology and taxonomic classification.</title>
        <authorList>
            <person name="Goeker M."/>
        </authorList>
    </citation>
    <scope>NUCLEOTIDE SEQUENCE [LARGE SCALE GENOMIC DNA]</scope>
    <source>
        <strain evidence="3 4">DSM 26048</strain>
    </source>
</reference>
<dbReference type="InterPro" id="IPR000835">
    <property type="entry name" value="HTH_MarR-typ"/>
</dbReference>
<organism evidence="3 4">
    <name type="scientific">Paenibacillus eucommiae</name>
    <dbReference type="NCBI Taxonomy" id="1355755"/>
    <lineage>
        <taxon>Bacteria</taxon>
        <taxon>Bacillati</taxon>
        <taxon>Bacillota</taxon>
        <taxon>Bacilli</taxon>
        <taxon>Bacillales</taxon>
        <taxon>Paenibacillaceae</taxon>
        <taxon>Paenibacillus</taxon>
    </lineage>
</organism>
<dbReference type="Gene3D" id="1.10.10.10">
    <property type="entry name" value="Winged helix-like DNA-binding domain superfamily/Winged helix DNA-binding domain"/>
    <property type="match status" value="1"/>
</dbReference>
<dbReference type="RefSeq" id="WP_209971058.1">
    <property type="nucleotide sequence ID" value="NZ_JAGGLB010000004.1"/>
</dbReference>
<protein>
    <submittedName>
        <fullName evidence="3">DNA-binding MarR family transcriptional regulator</fullName>
    </submittedName>
</protein>
<dbReference type="PROSITE" id="PS50995">
    <property type="entry name" value="HTH_MARR_2"/>
    <property type="match status" value="1"/>
</dbReference>